<dbReference type="Pfam" id="PF00855">
    <property type="entry name" value="PWWP"/>
    <property type="match status" value="1"/>
</dbReference>
<dbReference type="SUPFAM" id="SSF63748">
    <property type="entry name" value="Tudor/PWWP/MBT"/>
    <property type="match status" value="1"/>
</dbReference>
<evidence type="ECO:0000313" key="4">
    <source>
        <dbReference type="Proteomes" id="UP001497623"/>
    </source>
</evidence>
<dbReference type="InterPro" id="IPR000313">
    <property type="entry name" value="PWWP_dom"/>
</dbReference>
<gene>
    <name evidence="3" type="ORF">MNOR_LOCUS14938</name>
</gene>
<reference evidence="3 4" key="1">
    <citation type="submission" date="2024-05" db="EMBL/GenBank/DDBJ databases">
        <authorList>
            <person name="Wallberg A."/>
        </authorList>
    </citation>
    <scope>NUCLEOTIDE SEQUENCE [LARGE SCALE GENOMIC DNA]</scope>
</reference>
<accession>A0AAV2QSK1</accession>
<dbReference type="CDD" id="cd05839">
    <property type="entry name" value="PWWP_BRPF"/>
    <property type="match status" value="1"/>
</dbReference>
<feature type="region of interest" description="Disordered" evidence="1">
    <location>
        <begin position="50"/>
        <end position="108"/>
    </location>
</feature>
<feature type="non-terminal residue" evidence="3">
    <location>
        <position position="1"/>
    </location>
</feature>
<dbReference type="Proteomes" id="UP001497623">
    <property type="component" value="Unassembled WGS sequence"/>
</dbReference>
<proteinExistence type="predicted"/>
<feature type="non-terminal residue" evidence="3">
    <location>
        <position position="248"/>
    </location>
</feature>
<protein>
    <recommendedName>
        <fullName evidence="2">PWWP domain-containing protein</fullName>
    </recommendedName>
</protein>
<organism evidence="3 4">
    <name type="scientific">Meganyctiphanes norvegica</name>
    <name type="common">Northern krill</name>
    <name type="synonym">Thysanopoda norvegica</name>
    <dbReference type="NCBI Taxonomy" id="48144"/>
    <lineage>
        <taxon>Eukaryota</taxon>
        <taxon>Metazoa</taxon>
        <taxon>Ecdysozoa</taxon>
        <taxon>Arthropoda</taxon>
        <taxon>Crustacea</taxon>
        <taxon>Multicrustacea</taxon>
        <taxon>Malacostraca</taxon>
        <taxon>Eumalacostraca</taxon>
        <taxon>Eucarida</taxon>
        <taxon>Euphausiacea</taxon>
        <taxon>Euphausiidae</taxon>
        <taxon>Meganyctiphanes</taxon>
    </lineage>
</organism>
<comment type="caution">
    <text evidence="3">The sequence shown here is derived from an EMBL/GenBank/DDBJ whole genome shotgun (WGS) entry which is preliminary data.</text>
</comment>
<sequence>KTARAFLRRTHNFLQNATNQGCLTSLVENIYFFRSDTNVLPRRLDLEKFKKNSEIPPETDEDTNSESNSGLTDTEDDTGSDSDSDDGGTESDSSVEGDQSESSVKASHQGEVIPLEPLDLVWAKCRGYPWYPALIINPKMPKTGYFHNGVPIPVPPDDVLALVQNVNFSPTYLVLFFDNKRTWQWLPRNKLEPLGVDSTLDKAKLVESRKPAERKAVKKAYEKAILHRYRVTGENAGLSGESENEEKN</sequence>
<dbReference type="PROSITE" id="PS50812">
    <property type="entry name" value="PWWP"/>
    <property type="match status" value="1"/>
</dbReference>
<feature type="domain" description="PWWP" evidence="2">
    <location>
        <begin position="117"/>
        <end position="197"/>
    </location>
</feature>
<dbReference type="SMART" id="SM00293">
    <property type="entry name" value="PWWP"/>
    <property type="match status" value="1"/>
</dbReference>
<dbReference type="EMBL" id="CAXKWB010009162">
    <property type="protein sequence ID" value="CAL4093697.1"/>
    <property type="molecule type" value="Genomic_DNA"/>
</dbReference>
<evidence type="ECO:0000313" key="3">
    <source>
        <dbReference type="EMBL" id="CAL4093697.1"/>
    </source>
</evidence>
<evidence type="ECO:0000259" key="2">
    <source>
        <dbReference type="PROSITE" id="PS50812"/>
    </source>
</evidence>
<dbReference type="AlphaFoldDB" id="A0AAV2QSK1"/>
<name>A0AAV2QSK1_MEGNR</name>
<keyword evidence="4" id="KW-1185">Reference proteome</keyword>
<feature type="compositionally biased region" description="Acidic residues" evidence="1">
    <location>
        <begin position="73"/>
        <end position="99"/>
    </location>
</feature>
<dbReference type="FunFam" id="2.30.30.140:FF:000008">
    <property type="entry name" value="Bromodomain containing 1, isoform CRA_b"/>
    <property type="match status" value="1"/>
</dbReference>
<evidence type="ECO:0000256" key="1">
    <source>
        <dbReference type="SAM" id="MobiDB-lite"/>
    </source>
</evidence>
<dbReference type="Gene3D" id="2.30.30.140">
    <property type="match status" value="1"/>
</dbReference>